<protein>
    <recommendedName>
        <fullName evidence="5">NOT2/NOT3/NOT5 C-terminal domain-containing protein</fullName>
    </recommendedName>
</protein>
<feature type="compositionally biased region" description="Basic and acidic residues" evidence="4">
    <location>
        <begin position="139"/>
        <end position="148"/>
    </location>
</feature>
<feature type="compositionally biased region" description="Basic residues" evidence="4">
    <location>
        <begin position="13"/>
        <end position="31"/>
    </location>
</feature>
<dbReference type="EMBL" id="JACCJC010000002">
    <property type="protein sequence ID" value="KAF6240911.1"/>
    <property type="molecule type" value="Genomic_DNA"/>
</dbReference>
<dbReference type="InterPro" id="IPR038635">
    <property type="entry name" value="CCR4-NOT_su2/3/5_C_sf"/>
</dbReference>
<dbReference type="GO" id="GO:0006355">
    <property type="term" value="P:regulation of DNA-templated transcription"/>
    <property type="evidence" value="ECO:0007669"/>
    <property type="project" value="InterPro"/>
</dbReference>
<comment type="similarity">
    <text evidence="1">Belongs to the CNOT2/3/5 family.</text>
</comment>
<reference evidence="6 7" key="1">
    <citation type="journal article" date="2020" name="Genomics">
        <title>Complete, high-quality genomes from long-read metagenomic sequencing of two wolf lichen thalli reveals enigmatic genome architecture.</title>
        <authorList>
            <person name="McKenzie S.K."/>
            <person name="Walston R.F."/>
            <person name="Allen J.L."/>
        </authorList>
    </citation>
    <scope>NUCLEOTIDE SEQUENCE [LARGE SCALE GENOMIC DNA]</scope>
    <source>
        <strain evidence="6">WasteWater2</strain>
    </source>
</reference>
<evidence type="ECO:0000256" key="4">
    <source>
        <dbReference type="SAM" id="MobiDB-lite"/>
    </source>
</evidence>
<evidence type="ECO:0000256" key="1">
    <source>
        <dbReference type="ARBA" id="ARBA00007682"/>
    </source>
</evidence>
<feature type="domain" description="NOT2/NOT3/NOT5 C-terminal" evidence="5">
    <location>
        <begin position="558"/>
        <end position="681"/>
    </location>
</feature>
<keyword evidence="3" id="KW-0804">Transcription</keyword>
<feature type="compositionally biased region" description="Polar residues" evidence="4">
    <location>
        <begin position="211"/>
        <end position="224"/>
    </location>
</feature>
<keyword evidence="2" id="KW-0805">Transcription regulation</keyword>
<feature type="compositionally biased region" description="Polar residues" evidence="4">
    <location>
        <begin position="171"/>
        <end position="195"/>
    </location>
</feature>
<feature type="region of interest" description="Disordered" evidence="4">
    <location>
        <begin position="1"/>
        <end position="441"/>
    </location>
</feature>
<feature type="compositionally biased region" description="Polar residues" evidence="4">
    <location>
        <begin position="420"/>
        <end position="436"/>
    </location>
</feature>
<feature type="compositionally biased region" description="Polar residues" evidence="4">
    <location>
        <begin position="40"/>
        <end position="56"/>
    </location>
</feature>
<sequence>MPGYSVDEGYPSPKKKIGSARTSKKSKRRNAIRYVEWSGEQESVKSSPTEVQQQAQDVAGEDEASPEFAGEGMIPVAFENALETPTSLDHQMTDASPDSPATAPQTPSPPEDQHEDAAPPQLHSPTTSEHTEEIYEIQRAQEEQKADEWPSENMRPNAQNLRYGGYPAQPAPQNRNTPLGSGRLQNTTKLGNGTNWGFGAPANGAPGLPSVQPSQTGVATSSFAQRIGGSQPAAPLDLSEFPSLSGTSQPQYQNTSQAIWANQRVAQQTPVQRPQQSHPVSSQAQQQHQPNQQSQDQSQRGNDDMYSASSNLQNSLDDHRYGGQSGIGQMPVSRQPQPTSVDDFPPLGRNGTDESDSDRRNLMQNAGFGGFSNANTFSLPQDQIQTRHGLPSASSSQANNTRSSSMVERLTSPNGVGFGASSTGRSPIESNRQGQAGMQDHDRNIISTTQGNTRNEHALNALLTSFNDSQFPPQRQTSQPQQPPQGRQDYGARTGDSSRSNHTPDRTPLSQMSAIDEFGLPGFLSTISNDHPEVSYLARGQDLTTLGLNLNSAEPLYPTFAGPFADPGSRPMQPDFRLPECYTVDNIHHVREKIPHFSDETLFWIFYTQPRDIIQEFAATELTNRNWRFHTDLKMWLTKDITLPEPIQMSVEKEQGSYVFFNQMAWEKVRVSNFELQYKQLAPSLSRPNGP</sequence>
<dbReference type="GeneID" id="59282382"/>
<dbReference type="Gene3D" id="2.30.30.1020">
    <property type="entry name" value="CCR4-NOT complex subunit 2/3/5, C-terminal domain"/>
    <property type="match status" value="1"/>
</dbReference>
<dbReference type="RefSeq" id="XP_037170159.1">
    <property type="nucleotide sequence ID" value="XM_037302652.1"/>
</dbReference>
<feature type="compositionally biased region" description="Polar residues" evidence="4">
    <location>
        <begin position="372"/>
        <end position="386"/>
    </location>
</feature>
<dbReference type="OrthoDB" id="25391at2759"/>
<feature type="compositionally biased region" description="Low complexity" evidence="4">
    <location>
        <begin position="93"/>
        <end position="105"/>
    </location>
</feature>
<feature type="compositionally biased region" description="Low complexity" evidence="4">
    <location>
        <begin position="274"/>
        <end position="299"/>
    </location>
</feature>
<accession>A0A8H6G5N4</accession>
<dbReference type="Proteomes" id="UP000578531">
    <property type="component" value="Unassembled WGS sequence"/>
</dbReference>
<evidence type="ECO:0000256" key="2">
    <source>
        <dbReference type="ARBA" id="ARBA00023015"/>
    </source>
</evidence>
<evidence type="ECO:0000313" key="7">
    <source>
        <dbReference type="Proteomes" id="UP000578531"/>
    </source>
</evidence>
<dbReference type="Pfam" id="PF04153">
    <property type="entry name" value="NOT2_3_5_C"/>
    <property type="match status" value="1"/>
</dbReference>
<dbReference type="InterPro" id="IPR040168">
    <property type="entry name" value="Not2/3/5"/>
</dbReference>
<dbReference type="GO" id="GO:0030015">
    <property type="term" value="C:CCR4-NOT core complex"/>
    <property type="evidence" value="ECO:0007669"/>
    <property type="project" value="InterPro"/>
</dbReference>
<feature type="region of interest" description="Disordered" evidence="4">
    <location>
        <begin position="467"/>
        <end position="509"/>
    </location>
</feature>
<gene>
    <name evidence="6" type="ORF">HO173_000703</name>
</gene>
<organism evidence="6 7">
    <name type="scientific">Letharia columbiana</name>
    <dbReference type="NCBI Taxonomy" id="112416"/>
    <lineage>
        <taxon>Eukaryota</taxon>
        <taxon>Fungi</taxon>
        <taxon>Dikarya</taxon>
        <taxon>Ascomycota</taxon>
        <taxon>Pezizomycotina</taxon>
        <taxon>Lecanoromycetes</taxon>
        <taxon>OSLEUM clade</taxon>
        <taxon>Lecanoromycetidae</taxon>
        <taxon>Lecanorales</taxon>
        <taxon>Lecanorineae</taxon>
        <taxon>Parmeliaceae</taxon>
        <taxon>Letharia</taxon>
    </lineage>
</organism>
<name>A0A8H6G5N4_9LECA</name>
<dbReference type="PANTHER" id="PTHR23326">
    <property type="entry name" value="CCR4 NOT-RELATED"/>
    <property type="match status" value="1"/>
</dbReference>
<feature type="compositionally biased region" description="Low complexity" evidence="4">
    <location>
        <begin position="392"/>
        <end position="405"/>
    </location>
</feature>
<proteinExistence type="inferred from homology"/>
<keyword evidence="7" id="KW-1185">Reference proteome</keyword>
<feature type="compositionally biased region" description="Polar residues" evidence="4">
    <location>
        <begin position="242"/>
        <end position="273"/>
    </location>
</feature>
<dbReference type="AlphaFoldDB" id="A0A8H6G5N4"/>
<evidence type="ECO:0000313" key="6">
    <source>
        <dbReference type="EMBL" id="KAF6240911.1"/>
    </source>
</evidence>
<dbReference type="InterPro" id="IPR007282">
    <property type="entry name" value="NOT2/3/5_C"/>
</dbReference>
<evidence type="ECO:0000259" key="5">
    <source>
        <dbReference type="Pfam" id="PF04153"/>
    </source>
</evidence>
<evidence type="ECO:0000256" key="3">
    <source>
        <dbReference type="ARBA" id="ARBA00023163"/>
    </source>
</evidence>
<feature type="compositionally biased region" description="Low complexity" evidence="4">
    <location>
        <begin position="470"/>
        <end position="488"/>
    </location>
</feature>
<dbReference type="GO" id="GO:0000289">
    <property type="term" value="P:nuclear-transcribed mRNA poly(A) tail shortening"/>
    <property type="evidence" value="ECO:0007669"/>
    <property type="project" value="UniProtKB-ARBA"/>
</dbReference>
<comment type="caution">
    <text evidence="6">The sequence shown here is derived from an EMBL/GenBank/DDBJ whole genome shotgun (WGS) entry which is preliminary data.</text>
</comment>